<dbReference type="Gene3D" id="3.40.33.10">
    <property type="entry name" value="CAP"/>
    <property type="match status" value="1"/>
</dbReference>
<dbReference type="AlphaFoldDB" id="A0AA96WAB4"/>
<gene>
    <name evidence="3" type="ORF">HJG54_00150</name>
</gene>
<organism evidence="3">
    <name type="scientific">Leptolyngbya sp. NK1-12</name>
    <dbReference type="NCBI Taxonomy" id="2547451"/>
    <lineage>
        <taxon>Bacteria</taxon>
        <taxon>Bacillati</taxon>
        <taxon>Cyanobacteriota</taxon>
        <taxon>Cyanophyceae</taxon>
        <taxon>Leptolyngbyales</taxon>
        <taxon>Leptolyngbyaceae</taxon>
        <taxon>Leptolyngbya group</taxon>
        <taxon>Leptolyngbya</taxon>
    </lineage>
</organism>
<proteinExistence type="predicted"/>
<accession>A0AA96WAB4</accession>
<feature type="domain" description="SCP" evidence="2">
    <location>
        <begin position="83"/>
        <end position="188"/>
    </location>
</feature>
<dbReference type="InterPro" id="IPR014044">
    <property type="entry name" value="CAP_dom"/>
</dbReference>
<dbReference type="CDD" id="cd05379">
    <property type="entry name" value="CAP_bacterial"/>
    <property type="match status" value="1"/>
</dbReference>
<dbReference type="RefSeq" id="WP_316432661.1">
    <property type="nucleotide sequence ID" value="NZ_CP053586.1"/>
</dbReference>
<dbReference type="Pfam" id="PF00188">
    <property type="entry name" value="CAP"/>
    <property type="match status" value="1"/>
</dbReference>
<feature type="region of interest" description="Disordered" evidence="1">
    <location>
        <begin position="21"/>
        <end position="44"/>
    </location>
</feature>
<feature type="compositionally biased region" description="Low complexity" evidence="1">
    <location>
        <begin position="34"/>
        <end position="44"/>
    </location>
</feature>
<dbReference type="PANTHER" id="PTHR31157:SF1">
    <property type="entry name" value="SCP DOMAIN-CONTAINING PROTEIN"/>
    <property type="match status" value="1"/>
</dbReference>
<reference evidence="3" key="1">
    <citation type="submission" date="2020-05" db="EMBL/GenBank/DDBJ databases">
        <authorList>
            <person name="Zhu T."/>
            <person name="Keshari N."/>
            <person name="Lu X."/>
        </authorList>
    </citation>
    <scope>NUCLEOTIDE SEQUENCE</scope>
    <source>
        <strain evidence="3">NK1-12</strain>
    </source>
</reference>
<dbReference type="PANTHER" id="PTHR31157">
    <property type="entry name" value="SCP DOMAIN-CONTAINING PROTEIN"/>
    <property type="match status" value="1"/>
</dbReference>
<dbReference type="InterPro" id="IPR035940">
    <property type="entry name" value="CAP_sf"/>
</dbReference>
<name>A0AA96WAB4_9CYAN</name>
<dbReference type="SUPFAM" id="SSF55797">
    <property type="entry name" value="PR-1-like"/>
    <property type="match status" value="1"/>
</dbReference>
<evidence type="ECO:0000259" key="2">
    <source>
        <dbReference type="Pfam" id="PF00188"/>
    </source>
</evidence>
<evidence type="ECO:0000313" key="3">
    <source>
        <dbReference type="EMBL" id="WNZ21428.1"/>
    </source>
</evidence>
<protein>
    <submittedName>
        <fullName evidence="3">CAP domain-containing protein</fullName>
    </submittedName>
</protein>
<evidence type="ECO:0000256" key="1">
    <source>
        <dbReference type="SAM" id="MobiDB-lite"/>
    </source>
</evidence>
<dbReference type="EMBL" id="CP053586">
    <property type="protein sequence ID" value="WNZ21428.1"/>
    <property type="molecule type" value="Genomic_DNA"/>
</dbReference>
<sequence>MEQLGVSVLASLVLGISSGVEPPSPTPLHQISQATRSPSASRTDTATDAAVNSALPQCSGQAIFSAIQCQGDGQELEEARLHELVNQYRAEQGLPPIPRSPSLDLLANRHVLDIALNIGQLTHSWSDCDYNPSDLRTLNCSSRAAQRLGTAYPGKAYENAHYSARGATAASALRGWQNSPSHNALLLNLNNWRNSRWRAMGIGIYRQYAVLWVGEDRDPVKAEIASIDPNNRRIMPSEASQPPTQRGVRLPRLRIRIR</sequence>